<protein>
    <submittedName>
        <fullName evidence="1">Uncharacterized protein</fullName>
    </submittedName>
</protein>
<evidence type="ECO:0000313" key="2">
    <source>
        <dbReference type="Proteomes" id="UP000053902"/>
    </source>
</evidence>
<sequence length="49" mass="5618">MKRKPDILWVLVLVFGLGVVTTGYTQGLWERSDDSAQVPINHSQQLHQR</sequence>
<dbReference type="HOGENOM" id="CLU_214482_0_0_6"/>
<name>A0A078LYB5_9PSED</name>
<dbReference type="RefSeq" id="WP_171819299.1">
    <property type="nucleotide sequence ID" value="NZ_CCSF01000001.1"/>
</dbReference>
<dbReference type="EMBL" id="CCSF01000001">
    <property type="protein sequence ID" value="CDZ94841.1"/>
    <property type="molecule type" value="Genomic_DNA"/>
</dbReference>
<reference evidence="1 2" key="1">
    <citation type="submission" date="2014-07" db="EMBL/GenBank/DDBJ databases">
        <authorList>
            <person name="Urmite Genomes Urmite Genomes"/>
        </authorList>
    </citation>
    <scope>NUCLEOTIDE SEQUENCE [LARGE SCALE GENOMIC DNA]</scope>
    <source>
        <strain evidence="1 2">20_BN</strain>
    </source>
</reference>
<organism evidence="1 2">
    <name type="scientific">Pseudomonas saudiphocaensis</name>
    <dbReference type="NCBI Taxonomy" id="1499686"/>
    <lineage>
        <taxon>Bacteria</taxon>
        <taxon>Pseudomonadati</taxon>
        <taxon>Pseudomonadota</taxon>
        <taxon>Gammaproteobacteria</taxon>
        <taxon>Pseudomonadales</taxon>
        <taxon>Pseudomonadaceae</taxon>
        <taxon>Pseudomonas</taxon>
    </lineage>
</organism>
<dbReference type="AlphaFoldDB" id="A0A078LYB5"/>
<evidence type="ECO:0000313" key="1">
    <source>
        <dbReference type="EMBL" id="CDZ94841.1"/>
    </source>
</evidence>
<accession>A0A078LYB5</accession>
<proteinExistence type="predicted"/>
<gene>
    <name evidence="1" type="ORF">BN1079_02167</name>
</gene>
<dbReference type="Proteomes" id="UP000053902">
    <property type="component" value="Unassembled WGS sequence"/>
</dbReference>
<keyword evidence="2" id="KW-1185">Reference proteome</keyword>